<dbReference type="Proteomes" id="UP000824135">
    <property type="component" value="Unassembled WGS sequence"/>
</dbReference>
<evidence type="ECO:0000313" key="2">
    <source>
        <dbReference type="EMBL" id="HIY77770.1"/>
    </source>
</evidence>
<feature type="signal peptide" evidence="1">
    <location>
        <begin position="1"/>
        <end position="21"/>
    </location>
</feature>
<reference evidence="2" key="2">
    <citation type="submission" date="2021-04" db="EMBL/GenBank/DDBJ databases">
        <authorList>
            <person name="Gilroy R."/>
        </authorList>
    </citation>
    <scope>NUCLEOTIDE SEQUENCE</scope>
    <source>
        <strain evidence="2">CHK199-9574</strain>
    </source>
</reference>
<sequence>MKKFVLGLITACFGLAMFTFAACDGTGAGGLSEEEQFSRARESFNNYTVEVNIKYSDGDAYNSVLLCDGTKGKLTVKGDSAEGDWVRYYSEDYGKVFLYDEEDGDWTELSYDTTIEEATADYNGYVMIFAGLFYDDFEKEGDYFVAKADALASYNEEYGIAISSAKLKMSGGRFTTATAIVDVGIRMELTYLFKNYGTTRVTLPQ</sequence>
<name>A0A9D1Z7U2_9FIRM</name>
<dbReference type="EMBL" id="DXCO01000014">
    <property type="protein sequence ID" value="HIY77770.1"/>
    <property type="molecule type" value="Genomic_DNA"/>
</dbReference>
<comment type="caution">
    <text evidence="2">The sequence shown here is derived from an EMBL/GenBank/DDBJ whole genome shotgun (WGS) entry which is preliminary data.</text>
</comment>
<feature type="chain" id="PRO_5038472242" evidence="1">
    <location>
        <begin position="22"/>
        <end position="205"/>
    </location>
</feature>
<dbReference type="PROSITE" id="PS51257">
    <property type="entry name" value="PROKAR_LIPOPROTEIN"/>
    <property type="match status" value="1"/>
</dbReference>
<reference evidence="2" key="1">
    <citation type="journal article" date="2021" name="PeerJ">
        <title>Extensive microbial diversity within the chicken gut microbiome revealed by metagenomics and culture.</title>
        <authorList>
            <person name="Gilroy R."/>
            <person name="Ravi A."/>
            <person name="Getino M."/>
            <person name="Pursley I."/>
            <person name="Horton D.L."/>
            <person name="Alikhan N.F."/>
            <person name="Baker D."/>
            <person name="Gharbi K."/>
            <person name="Hall N."/>
            <person name="Watson M."/>
            <person name="Adriaenssens E.M."/>
            <person name="Foster-Nyarko E."/>
            <person name="Jarju S."/>
            <person name="Secka A."/>
            <person name="Antonio M."/>
            <person name="Oren A."/>
            <person name="Chaudhuri R.R."/>
            <person name="La Ragione R."/>
            <person name="Hildebrand F."/>
            <person name="Pallen M.J."/>
        </authorList>
    </citation>
    <scope>NUCLEOTIDE SEQUENCE</scope>
    <source>
        <strain evidence="2">CHK199-9574</strain>
    </source>
</reference>
<evidence type="ECO:0000256" key="1">
    <source>
        <dbReference type="SAM" id="SignalP"/>
    </source>
</evidence>
<dbReference type="AlphaFoldDB" id="A0A9D1Z7U2"/>
<organism evidence="2 3">
    <name type="scientific">Candidatus Borkfalkia excrementavium</name>
    <dbReference type="NCBI Taxonomy" id="2838505"/>
    <lineage>
        <taxon>Bacteria</taxon>
        <taxon>Bacillati</taxon>
        <taxon>Bacillota</taxon>
        <taxon>Clostridia</taxon>
        <taxon>Christensenellales</taxon>
        <taxon>Christensenellaceae</taxon>
        <taxon>Candidatus Borkfalkia</taxon>
    </lineage>
</organism>
<evidence type="ECO:0000313" key="3">
    <source>
        <dbReference type="Proteomes" id="UP000824135"/>
    </source>
</evidence>
<protein>
    <submittedName>
        <fullName evidence="2">Uncharacterized protein</fullName>
    </submittedName>
</protein>
<gene>
    <name evidence="2" type="ORF">H9728_01880</name>
</gene>
<proteinExistence type="predicted"/>
<accession>A0A9D1Z7U2</accession>
<keyword evidence="1" id="KW-0732">Signal</keyword>